<dbReference type="HOGENOM" id="CLU_2479728_0_0_10"/>
<accession>I7A3W5</accession>
<evidence type="ECO:0000313" key="2">
    <source>
        <dbReference type="Proteomes" id="UP000009011"/>
    </source>
</evidence>
<dbReference type="AlphaFoldDB" id="I7A3W5"/>
<dbReference type="STRING" id="1191523.MROS_1349"/>
<keyword evidence="2" id="KW-1185">Reference proteome</keyword>
<organism evidence="1 2">
    <name type="scientific">Melioribacter roseus (strain DSM 23840 / JCM 17771 / VKM B-2668 / P3M-2)</name>
    <dbReference type="NCBI Taxonomy" id="1191523"/>
    <lineage>
        <taxon>Bacteria</taxon>
        <taxon>Pseudomonadati</taxon>
        <taxon>Ignavibacteriota</taxon>
        <taxon>Ignavibacteria</taxon>
        <taxon>Ignavibacteriales</taxon>
        <taxon>Melioribacteraceae</taxon>
        <taxon>Melioribacter</taxon>
    </lineage>
</organism>
<proteinExistence type="predicted"/>
<dbReference type="RefSeq" id="WP_014856021.1">
    <property type="nucleotide sequence ID" value="NC_018178.1"/>
</dbReference>
<dbReference type="EMBL" id="CP003557">
    <property type="protein sequence ID" value="AFN74586.1"/>
    <property type="molecule type" value="Genomic_DNA"/>
</dbReference>
<protein>
    <submittedName>
        <fullName evidence="1">Uncharacterized protein</fullName>
    </submittedName>
</protein>
<dbReference type="Proteomes" id="UP000009011">
    <property type="component" value="Chromosome"/>
</dbReference>
<reference evidence="1 2" key="1">
    <citation type="journal article" date="2013" name="PLoS ONE">
        <title>Genomic analysis of Melioribacter roseus, facultatively anaerobic organotrophic bacterium representing a novel deep lineage within Bacteriodetes/Chlorobi group.</title>
        <authorList>
            <person name="Kadnikov V.V."/>
            <person name="Mardanov A.V."/>
            <person name="Podosokorskaya O.A."/>
            <person name="Gavrilov S.N."/>
            <person name="Kublanov I.V."/>
            <person name="Beletsky A.V."/>
            <person name="Bonch-Osmolovskaya E.A."/>
            <person name="Ravin N.V."/>
        </authorList>
    </citation>
    <scope>NUCLEOTIDE SEQUENCE [LARGE SCALE GENOMIC DNA]</scope>
    <source>
        <strain evidence="2">JCM 17771 / P3M-2</strain>
    </source>
</reference>
<evidence type="ECO:0000313" key="1">
    <source>
        <dbReference type="EMBL" id="AFN74586.1"/>
    </source>
</evidence>
<name>I7A3W5_MELRP</name>
<gene>
    <name evidence="1" type="ordered locus">MROS_1349</name>
</gene>
<dbReference type="OrthoDB" id="1190024at2"/>
<dbReference type="eggNOG" id="COG0265">
    <property type="taxonomic scope" value="Bacteria"/>
</dbReference>
<sequence>MPNFELVGLVRSVPADFQLNLHPFTKEHDIDFNPQIPYKGEVYVEKEQVIRSGIVKAIGIEAVKDFIGKHLSYLRSKGYYLSGFATN</sequence>
<dbReference type="KEGG" id="mro:MROS_1349"/>